<feature type="region of interest" description="Disordered" evidence="6">
    <location>
        <begin position="761"/>
        <end position="813"/>
    </location>
</feature>
<dbReference type="Gene3D" id="3.90.190.10">
    <property type="entry name" value="Protein tyrosine phosphatase superfamily"/>
    <property type="match status" value="1"/>
</dbReference>
<dbReference type="AlphaFoldDB" id="A0AAN9T9S9"/>
<evidence type="ECO:0000313" key="11">
    <source>
        <dbReference type="EMBL" id="KAK7579810.1"/>
    </source>
</evidence>
<dbReference type="PROSITE" id="PS00108">
    <property type="entry name" value="PROTEIN_KINASE_ST"/>
    <property type="match status" value="1"/>
</dbReference>
<keyword evidence="4" id="KW-0547">Nucleotide-binding</keyword>
<gene>
    <name evidence="11" type="ORF">V9T40_000439</name>
</gene>
<reference evidence="11 12" key="1">
    <citation type="submission" date="2024-03" db="EMBL/GenBank/DDBJ databases">
        <title>Adaptation during the transition from Ophiocordyceps entomopathogen to insect associate is accompanied by gene loss and intensified selection.</title>
        <authorList>
            <person name="Ward C.M."/>
            <person name="Onetto C.A."/>
            <person name="Borneman A.R."/>
        </authorList>
    </citation>
    <scope>NUCLEOTIDE SEQUENCE [LARGE SCALE GENOMIC DNA]</scope>
    <source>
        <strain evidence="11">AWRI1</strain>
        <tissue evidence="11">Single Adult Female</tissue>
    </source>
</reference>
<dbReference type="SUPFAM" id="SSF49562">
    <property type="entry name" value="C2 domain (Calcium/lipid-binding domain, CaLB)"/>
    <property type="match status" value="1"/>
</dbReference>
<dbReference type="Pfam" id="PF10409">
    <property type="entry name" value="PTEN_C2"/>
    <property type="match status" value="1"/>
</dbReference>
<feature type="compositionally biased region" description="Polar residues" evidence="6">
    <location>
        <begin position="995"/>
        <end position="1010"/>
    </location>
</feature>
<dbReference type="GO" id="GO:0004674">
    <property type="term" value="F:protein serine/threonine kinase activity"/>
    <property type="evidence" value="ECO:0007669"/>
    <property type="project" value="TreeGrafter"/>
</dbReference>
<evidence type="ECO:0008006" key="13">
    <source>
        <dbReference type="Google" id="ProtNLM"/>
    </source>
</evidence>
<feature type="compositionally biased region" description="Pro residues" evidence="6">
    <location>
        <begin position="783"/>
        <end position="795"/>
    </location>
</feature>
<dbReference type="PROSITE" id="PS50076">
    <property type="entry name" value="DNAJ_2"/>
    <property type="match status" value="1"/>
</dbReference>
<evidence type="ECO:0000256" key="5">
    <source>
        <dbReference type="ARBA" id="ARBA00023329"/>
    </source>
</evidence>
<evidence type="ECO:0000256" key="4">
    <source>
        <dbReference type="ARBA" id="ARBA00022741"/>
    </source>
</evidence>
<dbReference type="SMART" id="SM00220">
    <property type="entry name" value="S_TKc"/>
    <property type="match status" value="1"/>
</dbReference>
<feature type="domain" description="Protein kinase" evidence="7">
    <location>
        <begin position="35"/>
        <end position="310"/>
    </location>
</feature>
<dbReference type="Gene3D" id="1.10.287.110">
    <property type="entry name" value="DnaJ domain"/>
    <property type="match status" value="1"/>
</dbReference>
<dbReference type="InterPro" id="IPR036869">
    <property type="entry name" value="J_dom_sf"/>
</dbReference>
<dbReference type="GO" id="GO:0035612">
    <property type="term" value="F:AP-2 adaptor complex binding"/>
    <property type="evidence" value="ECO:0007669"/>
    <property type="project" value="TreeGrafter"/>
</dbReference>
<evidence type="ECO:0000256" key="3">
    <source>
        <dbReference type="ARBA" id="ARBA00022553"/>
    </source>
</evidence>
<evidence type="ECO:0000313" key="12">
    <source>
        <dbReference type="Proteomes" id="UP001367676"/>
    </source>
</evidence>
<dbReference type="SUPFAM" id="SSF56112">
    <property type="entry name" value="Protein kinase-like (PK-like)"/>
    <property type="match status" value="1"/>
</dbReference>
<evidence type="ECO:0000256" key="1">
    <source>
        <dbReference type="ARBA" id="ARBA00004132"/>
    </source>
</evidence>
<dbReference type="GO" id="GO:2000369">
    <property type="term" value="P:regulation of clathrin-dependent endocytosis"/>
    <property type="evidence" value="ECO:0007669"/>
    <property type="project" value="TreeGrafter"/>
</dbReference>
<protein>
    <recommendedName>
        <fullName evidence="13">Cyclin-G-associated kinase</fullName>
    </recommendedName>
</protein>
<feature type="domain" description="J" evidence="8">
    <location>
        <begin position="1114"/>
        <end position="1188"/>
    </location>
</feature>
<proteinExistence type="inferred from homology"/>
<dbReference type="SMART" id="SM01326">
    <property type="entry name" value="PTEN_C2"/>
    <property type="match status" value="1"/>
</dbReference>
<dbReference type="Gene3D" id="2.60.40.1110">
    <property type="match status" value="1"/>
</dbReference>
<comment type="subcellular location">
    <subcellularLocation>
        <location evidence="1">Cytoplasmic vesicle</location>
        <location evidence="1">Clathrin-coated vesicle</location>
    </subcellularLocation>
</comment>
<dbReference type="EMBL" id="JBBCAQ010000034">
    <property type="protein sequence ID" value="KAK7579810.1"/>
    <property type="molecule type" value="Genomic_DNA"/>
</dbReference>
<feature type="domain" description="Phosphatase tensin-type" evidence="9">
    <location>
        <begin position="421"/>
        <end position="592"/>
    </location>
</feature>
<comment type="caution">
    <text evidence="11">The sequence shown here is derived from an EMBL/GenBank/DDBJ whole genome shotgun (WGS) entry which is preliminary data.</text>
</comment>
<dbReference type="InterPro" id="IPR014020">
    <property type="entry name" value="Tensin_C2-dom"/>
</dbReference>
<keyword evidence="5" id="KW-0968">Cytoplasmic vesicle</keyword>
<dbReference type="InterPro" id="IPR035892">
    <property type="entry name" value="C2_domain_sf"/>
</dbReference>
<feature type="region of interest" description="Disordered" evidence="6">
    <location>
        <begin position="338"/>
        <end position="395"/>
    </location>
</feature>
<dbReference type="InterPro" id="IPR008271">
    <property type="entry name" value="Ser/Thr_kinase_AS"/>
</dbReference>
<dbReference type="FunFam" id="1.10.287.110:FF:000002">
    <property type="entry name" value="putative tyrosine-protein phosphatase auxilin isoform X2"/>
    <property type="match status" value="1"/>
</dbReference>
<dbReference type="GO" id="GO:0045747">
    <property type="term" value="P:positive regulation of Notch signaling pathway"/>
    <property type="evidence" value="ECO:0007669"/>
    <property type="project" value="TreeGrafter"/>
</dbReference>
<evidence type="ECO:0000259" key="10">
    <source>
        <dbReference type="PROSITE" id="PS51182"/>
    </source>
</evidence>
<dbReference type="GO" id="GO:0005524">
    <property type="term" value="F:ATP binding"/>
    <property type="evidence" value="ECO:0007669"/>
    <property type="project" value="InterPro"/>
</dbReference>
<dbReference type="FunFam" id="2.60.40.1110:FF:000001">
    <property type="entry name" value="cyclin-G-associated kinase isoform X2"/>
    <property type="match status" value="1"/>
</dbReference>
<accession>A0AAN9T9S9</accession>
<dbReference type="InterPro" id="IPR000719">
    <property type="entry name" value="Prot_kinase_dom"/>
</dbReference>
<dbReference type="PROSITE" id="PS50011">
    <property type="entry name" value="PROTEIN_KINASE_DOM"/>
    <property type="match status" value="1"/>
</dbReference>
<dbReference type="PANTHER" id="PTHR22967:SF105">
    <property type="entry name" value="CYCLIN-G-ASSOCIATED KINASE"/>
    <property type="match status" value="1"/>
</dbReference>
<dbReference type="SUPFAM" id="SSF52799">
    <property type="entry name" value="(Phosphotyrosine protein) phosphatases II"/>
    <property type="match status" value="1"/>
</dbReference>
<comment type="similarity">
    <text evidence="2">Belongs to the protein kinase superfamily. AGC Ser/Thr protein kinase family. PKC subfamily.</text>
</comment>
<keyword evidence="12" id="KW-1185">Reference proteome</keyword>
<organism evidence="11 12">
    <name type="scientific">Parthenolecanium corni</name>
    <dbReference type="NCBI Taxonomy" id="536013"/>
    <lineage>
        <taxon>Eukaryota</taxon>
        <taxon>Metazoa</taxon>
        <taxon>Ecdysozoa</taxon>
        <taxon>Arthropoda</taxon>
        <taxon>Hexapoda</taxon>
        <taxon>Insecta</taxon>
        <taxon>Pterygota</taxon>
        <taxon>Neoptera</taxon>
        <taxon>Paraneoptera</taxon>
        <taxon>Hemiptera</taxon>
        <taxon>Sternorrhyncha</taxon>
        <taxon>Coccoidea</taxon>
        <taxon>Coccidae</taxon>
        <taxon>Parthenolecanium</taxon>
    </lineage>
</organism>
<evidence type="ECO:0000256" key="2">
    <source>
        <dbReference type="ARBA" id="ARBA00005490"/>
    </source>
</evidence>
<sequence>MTDFLSSAFGYINNFSGQSKGAVLNGIVEIGTVKLRVKKVIAEGGFSTIFAAQAIDSGTTYALKRILAADNEAIQTALKEIQLLKKVSGHPNVINFLSATFIEKTQSSHGQNEYLILTELCKDGTLVDVVTSRSTLNTPELVCKLFYQVCSAVKHLHQQNPPIIHRDLKLENFLLGEDGRLKLCDFGSATVDVISPDESWSANKRAMLEDELAHCTTPMYRTPEMIDSWSNYEIGKPVDIWALGCVLYMLCYKKHPFEDSAKLAIINANFNIPPTDLKFKDFQPIIRGCLKVNPRDRLDINDLLERLASIAESNGYKLSEPFENWSSIVETPSVIDYESEDGSTNGQFEKNSSHVPPGRPPPPSSLPVTNLRNEQNGRRPSAGYTNPSSSGGGGLFSQIRGGAGSLFKNLKDTSTKVVQSVQSSMTRSGVDITYLTSRIAVMSYPGEGLELTTNSNSAEDVRAVLEAKHHGNRYSVYNVSRRSYPNTRIGRGRLVDCGWSVSRRTPALHSLYAICQDMFRFLEKDKLNVCVIHCMDGKSGSAVLACAFFLFVGFVSKPEDAAQLFAVKRTPPVFQPSEIRYLKYFSEIVKSQPFIPHFHPMKIVSITMQPVPLFNKSRDGCRPYVEVYQGEERVLTTQLDYEKMVLYNVANGKVTLSLNVTAIGDITVVVYHARYVLGRPTGIKILQYQFHSGFLSSDTVTITCSKKDLDDLSEGDYYQTDNFTLAINVETVQSVQPYAVLWENHSNDKYSSKILFSSKLEEDETTDGFGSKTTSPKHRVAAPPRPAPPRPPPPSSESVEPETLEESPPPERNLESEIDLLNLSDSRQPANQPKDIEADLLNINGSSVKSQPPPQEKVNLLDISFSDSSENASRNVQLSGKTDGDSFDLLGDLGSFQSQPITINPNPNKMDRKADIVFDPFDFNVGGRQDPPFNTPTAPNDFLGTIPVPNPFPMNPTSIQRNVSTPNLTADLFGDLDKVGKNSVNKGSAGMSPQHRPSSHGTPHFSSTPMSPVGSPMKRNIMSPCEPSYSRSHFDTILKTDAGNPQKSKSGEDIFGDLLGSQGYSFTSSKSSSGPRTINEMRKEEMAREMDPDKLKVYTWVEGKKKNIRALLCSMHTILWEGSTWNCEMHQLVTPADVKKAYRKACLAVHPDKQVGTQNEQLAKLIFMELNNAWSEFEKDASQQNMFR</sequence>
<dbReference type="InterPro" id="IPR029023">
    <property type="entry name" value="Tensin_phosphatase"/>
</dbReference>
<evidence type="ECO:0000259" key="9">
    <source>
        <dbReference type="PROSITE" id="PS51181"/>
    </source>
</evidence>
<dbReference type="InterPro" id="IPR001623">
    <property type="entry name" value="DnaJ_domain"/>
</dbReference>
<dbReference type="Proteomes" id="UP001367676">
    <property type="component" value="Unassembled WGS sequence"/>
</dbReference>
<feature type="region of interest" description="Disordered" evidence="6">
    <location>
        <begin position="979"/>
        <end position="1028"/>
    </location>
</feature>
<dbReference type="Gene3D" id="1.10.510.10">
    <property type="entry name" value="Transferase(Phosphotransferase) domain 1"/>
    <property type="match status" value="1"/>
</dbReference>
<keyword evidence="3" id="KW-0597">Phosphoprotein</keyword>
<dbReference type="SMART" id="SM00271">
    <property type="entry name" value="DnaJ"/>
    <property type="match status" value="1"/>
</dbReference>
<dbReference type="InterPro" id="IPR011009">
    <property type="entry name" value="Kinase-like_dom_sf"/>
</dbReference>
<feature type="domain" description="C2 tensin-type" evidence="10">
    <location>
        <begin position="598"/>
        <end position="732"/>
    </location>
</feature>
<dbReference type="PROSITE" id="PS51182">
    <property type="entry name" value="C2_TENSIN"/>
    <property type="match status" value="1"/>
</dbReference>
<evidence type="ECO:0000256" key="6">
    <source>
        <dbReference type="SAM" id="MobiDB-lite"/>
    </source>
</evidence>
<dbReference type="InterPro" id="IPR029021">
    <property type="entry name" value="Prot-tyrosine_phosphatase-like"/>
</dbReference>
<dbReference type="PROSITE" id="PS51181">
    <property type="entry name" value="PPASE_TENSIN"/>
    <property type="match status" value="1"/>
</dbReference>
<evidence type="ECO:0000259" key="7">
    <source>
        <dbReference type="PROSITE" id="PS50011"/>
    </source>
</evidence>
<dbReference type="Pfam" id="PF00069">
    <property type="entry name" value="Pkinase"/>
    <property type="match status" value="1"/>
</dbReference>
<dbReference type="GO" id="GO:0030136">
    <property type="term" value="C:clathrin-coated vesicle"/>
    <property type="evidence" value="ECO:0007669"/>
    <property type="project" value="UniProtKB-SubCell"/>
</dbReference>
<dbReference type="PANTHER" id="PTHR22967">
    <property type="entry name" value="SERINE/THREONINE PROTEIN KINASE"/>
    <property type="match status" value="1"/>
</dbReference>
<dbReference type="SUPFAM" id="SSF46565">
    <property type="entry name" value="Chaperone J-domain"/>
    <property type="match status" value="1"/>
</dbReference>
<dbReference type="CDD" id="cd06257">
    <property type="entry name" value="DnaJ"/>
    <property type="match status" value="1"/>
</dbReference>
<name>A0AAN9T9S9_9HEMI</name>
<evidence type="ECO:0000259" key="8">
    <source>
        <dbReference type="PROSITE" id="PS50076"/>
    </source>
</evidence>